<dbReference type="RefSeq" id="WP_053402966.1">
    <property type="nucleotide sequence ID" value="NZ_LILC01000027.1"/>
</dbReference>
<dbReference type="Proteomes" id="UP000037558">
    <property type="component" value="Unassembled WGS sequence"/>
</dbReference>
<keyword evidence="2" id="KW-1185">Reference proteome</keyword>
<evidence type="ECO:0000313" key="2">
    <source>
        <dbReference type="Proteomes" id="UP000037558"/>
    </source>
</evidence>
<dbReference type="EMBL" id="LILC01000027">
    <property type="protein sequence ID" value="KOO41909.1"/>
    <property type="molecule type" value="Genomic_DNA"/>
</dbReference>
<evidence type="ECO:0008006" key="3">
    <source>
        <dbReference type="Google" id="ProtNLM"/>
    </source>
</evidence>
<organism evidence="1 2">
    <name type="scientific">Priestia koreensis</name>
    <dbReference type="NCBI Taxonomy" id="284581"/>
    <lineage>
        <taxon>Bacteria</taxon>
        <taxon>Bacillati</taxon>
        <taxon>Bacillota</taxon>
        <taxon>Bacilli</taxon>
        <taxon>Bacillales</taxon>
        <taxon>Bacillaceae</taxon>
        <taxon>Priestia</taxon>
    </lineage>
</organism>
<dbReference type="OrthoDB" id="1079827at2"/>
<protein>
    <recommendedName>
        <fullName evidence="3">SMI1/KNR4 family protein</fullName>
    </recommendedName>
</protein>
<proteinExistence type="predicted"/>
<gene>
    <name evidence="1" type="ORF">AMD01_18680</name>
</gene>
<reference evidence="2" key="1">
    <citation type="submission" date="2015-08" db="EMBL/GenBank/DDBJ databases">
        <title>Fjat-14210 dsm16467.</title>
        <authorList>
            <person name="Liu B."/>
            <person name="Wang J."/>
            <person name="Zhu Y."/>
            <person name="Liu G."/>
            <person name="Chen Q."/>
            <person name="Chen Z."/>
            <person name="Lan J."/>
            <person name="Che J."/>
            <person name="Ge C."/>
            <person name="Shi H."/>
            <person name="Pan Z."/>
            <person name="Liu X."/>
        </authorList>
    </citation>
    <scope>NUCLEOTIDE SEQUENCE [LARGE SCALE GENOMIC DNA]</scope>
    <source>
        <strain evidence="2">DSM 16467</strain>
    </source>
</reference>
<dbReference type="AlphaFoldDB" id="A0A0M0KSV0"/>
<sequence length="229" mass="27001">MITFLQKYRKEINLLTKEEIADLSPSTIPDYWISVFQADAFSERKSRLLAAWNNVVAEEMSITISYLTDYLVEIEMVEWNGFYSIIYGVQNPMNEVLYYEGRNPLDSFNNDELKRYWSQTPASIIRFYSELHNGFYYYASESMGLVPVEEICYLDDYEWGIVDDLEKPLAIRFSSSFGFFANGMGDHVVIDYSQIHQKWATLWFHDDQPTYGIEFWDVIDEWTTIGFQV</sequence>
<evidence type="ECO:0000313" key="1">
    <source>
        <dbReference type="EMBL" id="KOO41909.1"/>
    </source>
</evidence>
<accession>A0A0M0KSV0</accession>
<dbReference type="STRING" id="284581.AMD01_18680"/>
<name>A0A0M0KSV0_9BACI</name>
<comment type="caution">
    <text evidence="1">The sequence shown here is derived from an EMBL/GenBank/DDBJ whole genome shotgun (WGS) entry which is preliminary data.</text>
</comment>
<dbReference type="PATRIC" id="fig|284581.3.peg.11"/>